<evidence type="ECO:0000313" key="2">
    <source>
        <dbReference type="EMBL" id="CAK7218018.1"/>
    </source>
</evidence>
<dbReference type="PANTHER" id="PTHR34846">
    <property type="entry name" value="4-CARBOXYMUCONOLACTONE DECARBOXYLASE FAMILY PROTEIN (AFU_ORTHOLOGUE AFUA_6G11590)"/>
    <property type="match status" value="1"/>
</dbReference>
<dbReference type="EMBL" id="CAWUHD010000026">
    <property type="protein sequence ID" value="CAK7218018.1"/>
    <property type="molecule type" value="Genomic_DNA"/>
</dbReference>
<dbReference type="InterPro" id="IPR029032">
    <property type="entry name" value="AhpD-like"/>
</dbReference>
<feature type="domain" description="Carboxymuconolactone decarboxylase-like" evidence="1">
    <location>
        <begin position="47"/>
        <end position="131"/>
    </location>
</feature>
<accession>A0ABP0BEN7</accession>
<protein>
    <recommendedName>
        <fullName evidence="1">Carboxymuconolactone decarboxylase-like domain-containing protein</fullName>
    </recommendedName>
</protein>
<dbReference type="Proteomes" id="UP001642482">
    <property type="component" value="Unassembled WGS sequence"/>
</dbReference>
<dbReference type="Pfam" id="PF02627">
    <property type="entry name" value="CMD"/>
    <property type="match status" value="1"/>
</dbReference>
<comment type="caution">
    <text evidence="2">The sequence shown here is derived from an EMBL/GenBank/DDBJ whole genome shotgun (WGS) entry which is preliminary data.</text>
</comment>
<keyword evidence="3" id="KW-1185">Reference proteome</keyword>
<evidence type="ECO:0000259" key="1">
    <source>
        <dbReference type="Pfam" id="PF02627"/>
    </source>
</evidence>
<sequence length="184" mass="20028">MPISRIGAIAPSSAAATSSPILSSLFTKILTHRPAVLHIHQVVAHNPELLRAQAQYAAALREHSAISRPLQEILIIRIAQINGSTYEQSVHRPIAINLGVPAAKVDSVAHWQTEMALFEDASERAALLYVEEAAGEGTVTDKVFTELEQHYSKQAIVDLSALVGWYVGNTRFTKALQITNEGIE</sequence>
<dbReference type="PANTHER" id="PTHR34846:SF5">
    <property type="entry name" value="CARBOXYMUCONOLACTONE DECARBOXYLASE-LIKE DOMAIN-CONTAINING PROTEIN"/>
    <property type="match status" value="1"/>
</dbReference>
<evidence type="ECO:0000313" key="3">
    <source>
        <dbReference type="Proteomes" id="UP001642482"/>
    </source>
</evidence>
<reference evidence="2 3" key="1">
    <citation type="submission" date="2024-01" db="EMBL/GenBank/DDBJ databases">
        <authorList>
            <person name="Allen C."/>
            <person name="Tagirdzhanova G."/>
        </authorList>
    </citation>
    <scope>NUCLEOTIDE SEQUENCE [LARGE SCALE GENOMIC DNA]</scope>
</reference>
<dbReference type="InterPro" id="IPR003779">
    <property type="entry name" value="CMD-like"/>
</dbReference>
<proteinExistence type="predicted"/>
<gene>
    <name evidence="2" type="ORF">SEUCBS140593_003401</name>
</gene>
<dbReference type="Gene3D" id="1.20.1290.10">
    <property type="entry name" value="AhpD-like"/>
    <property type="match status" value="1"/>
</dbReference>
<name>A0ABP0BEN7_9PEZI</name>
<dbReference type="SUPFAM" id="SSF69118">
    <property type="entry name" value="AhpD-like"/>
    <property type="match status" value="1"/>
</dbReference>
<organism evidence="2 3">
    <name type="scientific">Sporothrix eucalyptigena</name>
    <dbReference type="NCBI Taxonomy" id="1812306"/>
    <lineage>
        <taxon>Eukaryota</taxon>
        <taxon>Fungi</taxon>
        <taxon>Dikarya</taxon>
        <taxon>Ascomycota</taxon>
        <taxon>Pezizomycotina</taxon>
        <taxon>Sordariomycetes</taxon>
        <taxon>Sordariomycetidae</taxon>
        <taxon>Ophiostomatales</taxon>
        <taxon>Ophiostomataceae</taxon>
        <taxon>Sporothrix</taxon>
    </lineage>
</organism>